<evidence type="ECO:0000256" key="1">
    <source>
        <dbReference type="ARBA" id="ARBA00010364"/>
    </source>
</evidence>
<protein>
    <submittedName>
        <fullName evidence="2">UPF0235 protein</fullName>
    </submittedName>
</protein>
<sequence length="88" mass="10080">MVKLSITVVPNSQTTQIKSIEEKEIRILINQPPEKDKANIELCKYLSRVLKIPRSEISIISGHTSRHKVVSVQIEEDCIDLLKKEIEN</sequence>
<evidence type="ECO:0000313" key="2">
    <source>
        <dbReference type="EMBL" id="WUR03138.1"/>
    </source>
</evidence>
<comment type="similarity">
    <text evidence="1">Belongs to the UPF0235 family.</text>
</comment>
<dbReference type="Proteomes" id="UP001334084">
    <property type="component" value="Chromosome 3"/>
</dbReference>
<dbReference type="GO" id="GO:0005737">
    <property type="term" value="C:cytoplasm"/>
    <property type="evidence" value="ECO:0007669"/>
    <property type="project" value="TreeGrafter"/>
</dbReference>
<accession>A0AAX4JAZ9</accession>
<organism evidence="2 3">
    <name type="scientific">Vairimorpha necatrix</name>
    <dbReference type="NCBI Taxonomy" id="6039"/>
    <lineage>
        <taxon>Eukaryota</taxon>
        <taxon>Fungi</taxon>
        <taxon>Fungi incertae sedis</taxon>
        <taxon>Microsporidia</taxon>
        <taxon>Nosematidae</taxon>
        <taxon>Vairimorpha</taxon>
    </lineage>
</organism>
<dbReference type="Gene3D" id="3.30.1200.10">
    <property type="entry name" value="YggU-like"/>
    <property type="match status" value="1"/>
</dbReference>
<dbReference type="EMBL" id="CP142728">
    <property type="protein sequence ID" value="WUR03138.1"/>
    <property type="molecule type" value="Genomic_DNA"/>
</dbReference>
<keyword evidence="3" id="KW-1185">Reference proteome</keyword>
<dbReference type="PANTHER" id="PTHR13420">
    <property type="entry name" value="UPF0235 PROTEIN C15ORF40"/>
    <property type="match status" value="1"/>
</dbReference>
<gene>
    <name evidence="2" type="ORF">VNE69_03348</name>
</gene>
<dbReference type="KEGG" id="vnx:VNE69_03348"/>
<dbReference type="NCBIfam" id="TIGR00251">
    <property type="entry name" value="DUF167 family protein"/>
    <property type="match status" value="1"/>
</dbReference>
<dbReference type="GeneID" id="90540944"/>
<dbReference type="AlphaFoldDB" id="A0AAX4JAZ9"/>
<reference evidence="2" key="1">
    <citation type="journal article" date="2024" name="BMC Genomics">
        <title>Functional annotation of a divergent genome using sequence and structure-based similarity.</title>
        <authorList>
            <person name="Svedberg D."/>
            <person name="Winiger R.R."/>
            <person name="Berg A."/>
            <person name="Sharma H."/>
            <person name="Tellgren-Roth C."/>
            <person name="Debrunner-Vossbrinck B.A."/>
            <person name="Vossbrinck C.R."/>
            <person name="Barandun J."/>
        </authorList>
    </citation>
    <scope>NUCLEOTIDE SEQUENCE</scope>
    <source>
        <strain evidence="2">Illinois isolate</strain>
    </source>
</reference>
<dbReference type="HAMAP" id="MF_00634">
    <property type="entry name" value="UPF0235"/>
    <property type="match status" value="1"/>
</dbReference>
<dbReference type="InterPro" id="IPR036591">
    <property type="entry name" value="YggU-like_sf"/>
</dbReference>
<proteinExistence type="inferred from homology"/>
<dbReference type="InterPro" id="IPR003746">
    <property type="entry name" value="DUF167"/>
</dbReference>
<dbReference type="SUPFAM" id="SSF69786">
    <property type="entry name" value="YggU-like"/>
    <property type="match status" value="1"/>
</dbReference>
<evidence type="ECO:0000313" key="3">
    <source>
        <dbReference type="Proteomes" id="UP001334084"/>
    </source>
</evidence>
<dbReference type="RefSeq" id="XP_065329283.1">
    <property type="nucleotide sequence ID" value="XM_065473211.1"/>
</dbReference>
<dbReference type="PANTHER" id="PTHR13420:SF7">
    <property type="entry name" value="UPF0235 PROTEIN C15ORF40"/>
    <property type="match status" value="1"/>
</dbReference>
<dbReference type="SMART" id="SM01152">
    <property type="entry name" value="DUF167"/>
    <property type="match status" value="1"/>
</dbReference>
<dbReference type="Pfam" id="PF02594">
    <property type="entry name" value="DUF167"/>
    <property type="match status" value="1"/>
</dbReference>
<name>A0AAX4JAZ9_9MICR</name>